<evidence type="ECO:0000256" key="9">
    <source>
        <dbReference type="ARBA" id="ARBA00022842"/>
    </source>
</evidence>
<dbReference type="FunFam" id="3.90.1100.10:FF:000012">
    <property type="entry name" value="DNA-directed RNA polymerase subunit beta"/>
    <property type="match status" value="1"/>
</dbReference>
<evidence type="ECO:0000259" key="19">
    <source>
        <dbReference type="Pfam" id="PF04561"/>
    </source>
</evidence>
<name>A0A3L6Q9C2_PANMI</name>
<comment type="function">
    <text evidence="15">DNA-dependent RNA polymerase catalyzes the transcription of DNA into RNA using the four ribonucleoside triphosphates as substrates.</text>
</comment>
<dbReference type="GO" id="GO:0006351">
    <property type="term" value="P:DNA-templated transcription"/>
    <property type="evidence" value="ECO:0007669"/>
    <property type="project" value="InterPro"/>
</dbReference>
<dbReference type="Pfam" id="PF04565">
    <property type="entry name" value="RNA_pol_Rpb2_3"/>
    <property type="match status" value="1"/>
</dbReference>
<dbReference type="AlphaFoldDB" id="A0A3L6Q9C2"/>
<evidence type="ECO:0000256" key="6">
    <source>
        <dbReference type="ARBA" id="ARBA00022723"/>
    </source>
</evidence>
<keyword evidence="7" id="KW-0863">Zinc-finger</keyword>
<dbReference type="InterPro" id="IPR007121">
    <property type="entry name" value="RNA_pol_bsu_CS"/>
</dbReference>
<keyword evidence="5 15" id="KW-0548">Nucleotidyltransferase</keyword>
<comment type="subcellular location">
    <subcellularLocation>
        <location evidence="1">Nucleus</location>
    </subcellularLocation>
</comment>
<protein>
    <recommendedName>
        <fullName evidence="15">DNA-directed RNA polymerase subunit beta</fullName>
        <ecNumber evidence="15">2.7.7.6</ecNumber>
    </recommendedName>
</protein>
<dbReference type="GO" id="GO:0003677">
    <property type="term" value="F:DNA binding"/>
    <property type="evidence" value="ECO:0007669"/>
    <property type="project" value="InterPro"/>
</dbReference>
<feature type="domain" description="DNA-directed RNA polymerase subunit 2 hybrid-binding" evidence="17">
    <location>
        <begin position="735"/>
        <end position="1104"/>
    </location>
</feature>
<dbReference type="PROSITE" id="PS01166">
    <property type="entry name" value="RNA_POL_BETA"/>
    <property type="match status" value="1"/>
</dbReference>
<dbReference type="Pfam" id="PF04566">
    <property type="entry name" value="RNA_pol_Rpb2_4"/>
    <property type="match status" value="1"/>
</dbReference>
<dbReference type="GO" id="GO:0005634">
    <property type="term" value="C:nucleus"/>
    <property type="evidence" value="ECO:0007669"/>
    <property type="project" value="UniProtKB-SubCell"/>
</dbReference>
<evidence type="ECO:0000256" key="14">
    <source>
        <dbReference type="RuleBase" id="RU000434"/>
    </source>
</evidence>
<dbReference type="Gene3D" id="3.90.1800.10">
    <property type="entry name" value="RNA polymerase alpha subunit dimerisation domain"/>
    <property type="match status" value="1"/>
</dbReference>
<dbReference type="GO" id="GO:0008270">
    <property type="term" value="F:zinc ion binding"/>
    <property type="evidence" value="ECO:0007669"/>
    <property type="project" value="UniProtKB-KW"/>
</dbReference>
<dbReference type="GO" id="GO:0000428">
    <property type="term" value="C:DNA-directed RNA polymerase complex"/>
    <property type="evidence" value="ECO:0007669"/>
    <property type="project" value="UniProtKB-KW"/>
</dbReference>
<dbReference type="EMBL" id="PQIB02000013">
    <property type="protein sequence ID" value="RLM75244.1"/>
    <property type="molecule type" value="Genomic_DNA"/>
</dbReference>
<dbReference type="CDD" id="cd00653">
    <property type="entry name" value="RNA_pol_B_RPB2"/>
    <property type="match status" value="1"/>
</dbReference>
<dbReference type="InterPro" id="IPR007120">
    <property type="entry name" value="DNA-dir_RNAP_su2_dom"/>
</dbReference>
<reference evidence="25" key="1">
    <citation type="journal article" date="2019" name="Nat. Commun.">
        <title>The genome of broomcorn millet.</title>
        <authorList>
            <person name="Zou C."/>
            <person name="Miki D."/>
            <person name="Li D."/>
            <person name="Tang Q."/>
            <person name="Xiao L."/>
            <person name="Rajput S."/>
            <person name="Deng P."/>
            <person name="Jia W."/>
            <person name="Huang R."/>
            <person name="Zhang M."/>
            <person name="Sun Y."/>
            <person name="Hu J."/>
            <person name="Fu X."/>
            <person name="Schnable P.S."/>
            <person name="Li F."/>
            <person name="Zhang H."/>
            <person name="Feng B."/>
            <person name="Zhu X."/>
            <person name="Liu R."/>
            <person name="Schnable J.C."/>
            <person name="Zhu J.-K."/>
            <person name="Zhang H."/>
        </authorList>
    </citation>
    <scope>NUCLEOTIDE SEQUENCE [LARGE SCALE GENOMIC DNA]</scope>
</reference>
<dbReference type="GO" id="GO:0003899">
    <property type="term" value="F:DNA-directed RNA polymerase activity"/>
    <property type="evidence" value="ECO:0007669"/>
    <property type="project" value="UniProtKB-EC"/>
</dbReference>
<dbReference type="GO" id="GO:0032549">
    <property type="term" value="F:ribonucleoside binding"/>
    <property type="evidence" value="ECO:0007669"/>
    <property type="project" value="InterPro"/>
</dbReference>
<evidence type="ECO:0000256" key="5">
    <source>
        <dbReference type="ARBA" id="ARBA00022695"/>
    </source>
</evidence>
<evidence type="ECO:0000259" key="20">
    <source>
        <dbReference type="Pfam" id="PF04563"/>
    </source>
</evidence>
<evidence type="ECO:0000259" key="22">
    <source>
        <dbReference type="Pfam" id="PF04566"/>
    </source>
</evidence>
<dbReference type="InterPro" id="IPR007641">
    <property type="entry name" value="RNA_pol_Rpb2_7"/>
</dbReference>
<evidence type="ECO:0000259" key="18">
    <source>
        <dbReference type="Pfam" id="PF04560"/>
    </source>
</evidence>
<keyword evidence="11 15" id="KW-0804">Transcription</keyword>
<comment type="similarity">
    <text evidence="2 14">Belongs to the RNA polymerase beta chain family.</text>
</comment>
<evidence type="ECO:0000256" key="3">
    <source>
        <dbReference type="ARBA" id="ARBA00022478"/>
    </source>
</evidence>
<gene>
    <name evidence="24" type="ORF">C2845_PM15G26000</name>
</gene>
<feature type="domain" description="RNA polymerase Rpb2" evidence="19">
    <location>
        <begin position="328"/>
        <end position="458"/>
    </location>
</feature>
<evidence type="ECO:0000256" key="4">
    <source>
        <dbReference type="ARBA" id="ARBA00022679"/>
    </source>
</evidence>
<evidence type="ECO:0000256" key="1">
    <source>
        <dbReference type="ARBA" id="ARBA00004123"/>
    </source>
</evidence>
<dbReference type="Proteomes" id="UP000275267">
    <property type="component" value="Unassembled WGS sequence"/>
</dbReference>
<dbReference type="Gene3D" id="2.40.270.10">
    <property type="entry name" value="DNA-directed RNA polymerase, subunit 2, domain 6"/>
    <property type="match status" value="1"/>
</dbReference>
<proteinExistence type="inferred from homology"/>
<evidence type="ECO:0000259" key="17">
    <source>
        <dbReference type="Pfam" id="PF00562"/>
    </source>
</evidence>
<dbReference type="FunFam" id="3.90.1100.10:FF:000015">
    <property type="entry name" value="DNA-directed RNA polymerase subunit beta"/>
    <property type="match status" value="1"/>
</dbReference>
<evidence type="ECO:0000256" key="13">
    <source>
        <dbReference type="ARBA" id="ARBA00048552"/>
    </source>
</evidence>
<dbReference type="EC" id="2.7.7.6" evidence="15"/>
<evidence type="ECO:0000259" key="23">
    <source>
        <dbReference type="Pfam" id="PF04567"/>
    </source>
</evidence>
<keyword evidence="10" id="KW-0805">Transcription regulation</keyword>
<dbReference type="SUPFAM" id="SSF64484">
    <property type="entry name" value="beta and beta-prime subunits of DNA dependent RNA-polymerase"/>
    <property type="match status" value="1"/>
</dbReference>
<sequence>MEELQKDGGQSPNHSDSEPEFMVIDDDGAEKFYNMDEGSNDSPIHVDEGLSSMDVDVKGKTSLDDESRDDDVNGKSSSEPCSNVPIDMSVESLEKFCKEASRSFFDEIGLISHQINSYNEFVSHGLQELFDSLGDVIVDPGYDPSKKVSGSWKHAIIKFGSVELEKPVFLSGKDEVDIDLKPRHARLQNMTYASKIKVEVTIQVYSLEKSDKSKTGNDGFVQKRDFINETHRIYIGRLPVMVKSDLCLLHSHKESDCLFDAGGYFLVKGMEKVFIAQEQRCLSRLWIADRPCWTVSFMSEIKRRRIYIKLVESTKSEDFSGSKIISISFLYATMPIWLMFFALGISSDKEAFDVIDMQDCDASVVNTISATIKESDELCEGFRKSDKARQYVDELVKNSRFPPAESFDDYVDKFLFPDISGYRNKALFLGYMVKCLLMAFIGKRKCDNKDDFRNKRLDLVGELLGRELRAHIRHAERRMVKAIQRDLNSDRGLQDLERYLDASIVTNGLNRAFSTGSWCHPYKRNERCSGIVATLRRTNPLQMMSDLRKTRQRVAYAGKAGDARYPNPSYWGKLCFMSTPDGENCGLVKNLAVTAIVSSRVVQPLIESFISCGMSKLNEIPTEDIQRMDKIFLNGNWVEIKRDKHQKEVRVFSDAGRLLRPLLVVENLNKIRKPKGRRYSFQELMQQEIIEFIGVEEEEDIQCAWGIRHLFESEGEISIYTHCELDPSFLLGLSCGIIPFANHNFARRVLYQSEKHSQQAIGYSTTNPHIRVDTLSHQLYYPQRPLFKTVIADCLGRSDYTIGRRVDFSRPEYFNGQNAIVAVNVHQGFNQEDSLVMNRASLERGMFRTEHLRSYKADVENKDGTKRLKKEKIDFGKMESKRGCVDNLDDDGLPYIGASLQTNDIIIGKVSESGEDHSVKLKHTEKGMVQKVLLSANDEGKNFAVVTLRQVRTPCLGDKFSSMHGQKGVVGFLESQENFPFTHQGIVPDIVINPHAFPTRQTPGQLLEAALGKGIALGGTMRYATPFTTASVDVIAEQLHKAGFSKWGAESVINGRTGERMQSLVFMGPTFYQRLIHMSEDKVKFRNTGPVHPLTRQPVADRKRFGGVKFGEMERDCLLAHGAAANLHERLFMLSDFSQMHICQTCERVANVIMRCVPGGKKIRGPYCGFCKSSENIVRINVPYGAKLLYQELFSMGICLKFETEVC</sequence>
<evidence type="ECO:0000256" key="2">
    <source>
        <dbReference type="ARBA" id="ARBA00006835"/>
    </source>
</evidence>
<keyword evidence="9" id="KW-0460">Magnesium</keyword>
<evidence type="ECO:0000313" key="24">
    <source>
        <dbReference type="EMBL" id="RLM75244.1"/>
    </source>
</evidence>
<keyword evidence="3 15" id="KW-0240">DNA-directed RNA polymerase</keyword>
<evidence type="ECO:0000256" key="10">
    <source>
        <dbReference type="ARBA" id="ARBA00023015"/>
    </source>
</evidence>
<dbReference type="InterPro" id="IPR014724">
    <property type="entry name" value="RNA_pol_RPB2_OB-fold"/>
</dbReference>
<keyword evidence="6" id="KW-0479">Metal-binding</keyword>
<feature type="compositionally biased region" description="Basic and acidic residues" evidence="16">
    <location>
        <begin position="55"/>
        <end position="73"/>
    </location>
</feature>
<keyword evidence="4 15" id="KW-0808">Transferase</keyword>
<evidence type="ECO:0000256" key="11">
    <source>
        <dbReference type="ARBA" id="ARBA00023163"/>
    </source>
</evidence>
<evidence type="ECO:0000256" key="15">
    <source>
        <dbReference type="RuleBase" id="RU363031"/>
    </source>
</evidence>
<dbReference type="InterPro" id="IPR015712">
    <property type="entry name" value="DNA-dir_RNA_pol_su2"/>
</dbReference>
<dbReference type="FunFam" id="3.90.1110.10:FF:000010">
    <property type="entry name" value="DNA-directed RNA polymerase subunit beta"/>
    <property type="match status" value="1"/>
</dbReference>
<organism evidence="24 25">
    <name type="scientific">Panicum miliaceum</name>
    <name type="common">Proso millet</name>
    <name type="synonym">Broomcorn millet</name>
    <dbReference type="NCBI Taxonomy" id="4540"/>
    <lineage>
        <taxon>Eukaryota</taxon>
        <taxon>Viridiplantae</taxon>
        <taxon>Streptophyta</taxon>
        <taxon>Embryophyta</taxon>
        <taxon>Tracheophyta</taxon>
        <taxon>Spermatophyta</taxon>
        <taxon>Magnoliopsida</taxon>
        <taxon>Liliopsida</taxon>
        <taxon>Poales</taxon>
        <taxon>Poaceae</taxon>
        <taxon>PACMAD clade</taxon>
        <taxon>Panicoideae</taxon>
        <taxon>Panicodae</taxon>
        <taxon>Paniceae</taxon>
        <taxon>Panicinae</taxon>
        <taxon>Panicum</taxon>
        <taxon>Panicum sect. Panicum</taxon>
    </lineage>
</organism>
<dbReference type="Gene3D" id="3.90.1100.10">
    <property type="match status" value="2"/>
</dbReference>
<dbReference type="Pfam" id="PF04563">
    <property type="entry name" value="RNA_pol_Rpb2_1"/>
    <property type="match status" value="1"/>
</dbReference>
<feature type="domain" description="RNA polymerase Rpb2" evidence="23">
    <location>
        <begin position="681"/>
        <end position="727"/>
    </location>
</feature>
<dbReference type="Pfam" id="PF04561">
    <property type="entry name" value="RNA_pol_Rpb2_2"/>
    <property type="match status" value="1"/>
</dbReference>
<dbReference type="PANTHER" id="PTHR20856">
    <property type="entry name" value="DNA-DIRECTED RNA POLYMERASE I SUBUNIT 2"/>
    <property type="match status" value="1"/>
</dbReference>
<feature type="domain" description="RNA polymerase Rpb2" evidence="21">
    <location>
        <begin position="535"/>
        <end position="596"/>
    </location>
</feature>
<evidence type="ECO:0000313" key="25">
    <source>
        <dbReference type="Proteomes" id="UP000275267"/>
    </source>
</evidence>
<dbReference type="InterPro" id="IPR007645">
    <property type="entry name" value="RNA_pol_Rpb2_3"/>
</dbReference>
<dbReference type="InterPro" id="IPR007644">
    <property type="entry name" value="RNA_pol_bsu_protrusion"/>
</dbReference>
<evidence type="ECO:0000256" key="16">
    <source>
        <dbReference type="SAM" id="MobiDB-lite"/>
    </source>
</evidence>
<dbReference type="InterPro" id="IPR007646">
    <property type="entry name" value="RNA_pol_Rpb2_4"/>
</dbReference>
<dbReference type="InterPro" id="IPR007647">
    <property type="entry name" value="RNA_pol_Rpb2_5"/>
</dbReference>
<dbReference type="FunFam" id="2.40.50.150:FF:000005">
    <property type="entry name" value="DNA-directed RNA polymerase subunit beta"/>
    <property type="match status" value="1"/>
</dbReference>
<evidence type="ECO:0000256" key="7">
    <source>
        <dbReference type="ARBA" id="ARBA00022771"/>
    </source>
</evidence>
<dbReference type="Pfam" id="PF04567">
    <property type="entry name" value="RNA_pol_Rpb2_5"/>
    <property type="match status" value="1"/>
</dbReference>
<feature type="domain" description="RNA polymerase beta subunit protrusion" evidence="20">
    <location>
        <begin position="109"/>
        <end position="492"/>
    </location>
</feature>
<dbReference type="Pfam" id="PF04560">
    <property type="entry name" value="RNA_pol_Rpb2_7"/>
    <property type="match status" value="1"/>
</dbReference>
<feature type="domain" description="RNA polymerase Rpb2" evidence="18">
    <location>
        <begin position="1106"/>
        <end position="1204"/>
    </location>
</feature>
<dbReference type="Gene3D" id="2.40.50.150">
    <property type="match status" value="1"/>
</dbReference>
<dbReference type="OrthoDB" id="10248617at2759"/>
<dbReference type="FunFam" id="3.90.1800.10:FF:000006">
    <property type="entry name" value="DNA-directed RNA polymerase subunit beta"/>
    <property type="match status" value="1"/>
</dbReference>
<comment type="catalytic activity">
    <reaction evidence="13 15">
        <text>RNA(n) + a ribonucleoside 5'-triphosphate = RNA(n+1) + diphosphate</text>
        <dbReference type="Rhea" id="RHEA:21248"/>
        <dbReference type="Rhea" id="RHEA-COMP:14527"/>
        <dbReference type="Rhea" id="RHEA-COMP:17342"/>
        <dbReference type="ChEBI" id="CHEBI:33019"/>
        <dbReference type="ChEBI" id="CHEBI:61557"/>
        <dbReference type="ChEBI" id="CHEBI:140395"/>
        <dbReference type="EC" id="2.7.7.6"/>
    </reaction>
</comment>
<dbReference type="STRING" id="4540.A0A3L6Q9C2"/>
<feature type="region of interest" description="Disordered" evidence="16">
    <location>
        <begin position="1"/>
        <end position="83"/>
    </location>
</feature>
<keyword evidence="12" id="KW-0539">Nucleus</keyword>
<dbReference type="InterPro" id="IPR007642">
    <property type="entry name" value="RNA_pol_Rpb2_2"/>
</dbReference>
<feature type="domain" description="RNA polymerase Rpb2" evidence="22">
    <location>
        <begin position="638"/>
        <end position="666"/>
    </location>
</feature>
<keyword evidence="25" id="KW-1185">Reference proteome</keyword>
<evidence type="ECO:0000256" key="12">
    <source>
        <dbReference type="ARBA" id="ARBA00023242"/>
    </source>
</evidence>
<dbReference type="Pfam" id="PF00562">
    <property type="entry name" value="RNA_pol_Rpb2_6"/>
    <property type="match status" value="1"/>
</dbReference>
<dbReference type="InterPro" id="IPR037033">
    <property type="entry name" value="DNA-dir_RNAP_su2_hyb_sf"/>
</dbReference>
<accession>A0A3L6Q9C2</accession>
<evidence type="ECO:0000256" key="8">
    <source>
        <dbReference type="ARBA" id="ARBA00022833"/>
    </source>
</evidence>
<keyword evidence="8" id="KW-0862">Zinc</keyword>
<comment type="caution">
    <text evidence="24">The sequence shown here is derived from an EMBL/GenBank/DDBJ whole genome shotgun (WGS) entry which is preliminary data.</text>
</comment>
<evidence type="ECO:0000259" key="21">
    <source>
        <dbReference type="Pfam" id="PF04565"/>
    </source>
</evidence>